<dbReference type="GO" id="GO:0035438">
    <property type="term" value="F:cyclic-di-GMP binding"/>
    <property type="evidence" value="ECO:0007669"/>
    <property type="project" value="InterPro"/>
</dbReference>
<protein>
    <recommendedName>
        <fullName evidence="2">PilZ domain-containing protein</fullName>
    </recommendedName>
</protein>
<dbReference type="RefSeq" id="WP_106502632.1">
    <property type="nucleotide sequence ID" value="NZ_PXXO01000006.1"/>
</dbReference>
<dbReference type="AlphaFoldDB" id="A0A2P7MWZ5"/>
<comment type="caution">
    <text evidence="3">The sequence shown here is derived from an EMBL/GenBank/DDBJ whole genome shotgun (WGS) entry which is preliminary data.</text>
</comment>
<keyword evidence="4" id="KW-1185">Reference proteome</keyword>
<dbReference type="SUPFAM" id="SSF141371">
    <property type="entry name" value="PilZ domain-like"/>
    <property type="match status" value="1"/>
</dbReference>
<reference evidence="3 4" key="1">
    <citation type="journal article" date="2018" name="Environ. Microbiol.">
        <title>Ecological and genomic features of two widespread freshwater picocyanobacteria.</title>
        <authorList>
            <person name="Cabello-Yeves P.J."/>
            <person name="Picazo A."/>
            <person name="Camacho A."/>
            <person name="Callieri C."/>
            <person name="Rosselli R."/>
            <person name="Roda-Garcia J.J."/>
            <person name="Coutinho F.H."/>
            <person name="Rodriguez-Valera F."/>
        </authorList>
    </citation>
    <scope>NUCLEOTIDE SEQUENCE [LARGE SCALE GENOMIC DNA]</scope>
    <source>
        <strain evidence="3 4">Tous</strain>
    </source>
</reference>
<feature type="region of interest" description="Disordered" evidence="1">
    <location>
        <begin position="1"/>
        <end position="30"/>
    </location>
</feature>
<dbReference type="Pfam" id="PF07238">
    <property type="entry name" value="PilZ"/>
    <property type="match status" value="1"/>
</dbReference>
<dbReference type="InterPro" id="IPR009875">
    <property type="entry name" value="PilZ_domain"/>
</dbReference>
<gene>
    <name evidence="3" type="ORF">C7K55_06565</name>
</gene>
<dbReference type="Proteomes" id="UP000243002">
    <property type="component" value="Unassembled WGS sequence"/>
</dbReference>
<dbReference type="EMBL" id="PXXO01000006">
    <property type="protein sequence ID" value="PSJ05698.1"/>
    <property type="molecule type" value="Genomic_DNA"/>
</dbReference>
<evidence type="ECO:0000313" key="3">
    <source>
        <dbReference type="EMBL" id="PSJ05698.1"/>
    </source>
</evidence>
<dbReference type="Gene3D" id="2.40.10.220">
    <property type="entry name" value="predicted glycosyltransferase like domains"/>
    <property type="match status" value="1"/>
</dbReference>
<accession>A0A2P7MWZ5</accession>
<name>A0A2P7MWZ5_9CYAN</name>
<evidence type="ECO:0000256" key="1">
    <source>
        <dbReference type="SAM" id="MobiDB-lite"/>
    </source>
</evidence>
<proteinExistence type="predicted"/>
<feature type="domain" description="PilZ" evidence="2">
    <location>
        <begin position="52"/>
        <end position="148"/>
    </location>
</feature>
<organism evidence="3 4">
    <name type="scientific">Cyanobium usitatum str. Tous</name>
    <dbReference type="NCBI Taxonomy" id="2116684"/>
    <lineage>
        <taxon>Bacteria</taxon>
        <taxon>Bacillati</taxon>
        <taxon>Cyanobacteriota</taxon>
        <taxon>Cyanophyceae</taxon>
        <taxon>Synechococcales</taxon>
        <taxon>Prochlorococcaceae</taxon>
        <taxon>Cyanobium</taxon>
    </lineage>
</organism>
<evidence type="ECO:0000313" key="4">
    <source>
        <dbReference type="Proteomes" id="UP000243002"/>
    </source>
</evidence>
<evidence type="ECO:0000259" key="2">
    <source>
        <dbReference type="Pfam" id="PF07238"/>
    </source>
</evidence>
<sequence length="171" mass="18840">MPSHLPNPAGDASRRPGVSWVEPFGKDPGGNEAETILTGDEHLEILGPVDCQRRYERLVAPPCPPVLIQLPSPGSEARTEWFYADILDISLGGLCLLISGNHDLQVGQTLQVDFNVHRTTDLHRVAGFVRWFVRSGTFTTMGVGFSEPLPQLPQLLPERRNSPREPKVVAD</sequence>